<dbReference type="SUPFAM" id="SSF52402">
    <property type="entry name" value="Adenine nucleotide alpha hydrolases-like"/>
    <property type="match status" value="1"/>
</dbReference>
<protein>
    <recommendedName>
        <fullName evidence="2">Universal stress protein</fullName>
    </recommendedName>
</protein>
<evidence type="ECO:0000256" key="2">
    <source>
        <dbReference type="PIRNR" id="PIRNR006276"/>
    </source>
</evidence>
<dbReference type="RefSeq" id="WP_015756586.1">
    <property type="nucleotide sequence ID" value="NC_013216.1"/>
</dbReference>
<dbReference type="CDD" id="cd00293">
    <property type="entry name" value="USP-like"/>
    <property type="match status" value="1"/>
</dbReference>
<organism evidence="4 5">
    <name type="scientific">Desulfofarcimen acetoxidans (strain ATCC 49208 / DSM 771 / KCTC 5769 / VKM B-1644 / 5575)</name>
    <name type="common">Desulfotomaculum acetoxidans</name>
    <dbReference type="NCBI Taxonomy" id="485916"/>
    <lineage>
        <taxon>Bacteria</taxon>
        <taxon>Bacillati</taxon>
        <taxon>Bacillota</taxon>
        <taxon>Clostridia</taxon>
        <taxon>Eubacteriales</taxon>
        <taxon>Peptococcaceae</taxon>
        <taxon>Desulfofarcimen</taxon>
    </lineage>
</organism>
<dbReference type="STRING" id="485916.Dtox_0982"/>
<dbReference type="eggNOG" id="COG0589">
    <property type="taxonomic scope" value="Bacteria"/>
</dbReference>
<gene>
    <name evidence="4" type="ordered locus">Dtox_0982</name>
</gene>
<dbReference type="PRINTS" id="PR01438">
    <property type="entry name" value="UNVRSLSTRESS"/>
</dbReference>
<dbReference type="PIRSF" id="PIRSF006276">
    <property type="entry name" value="UspA"/>
    <property type="match status" value="1"/>
</dbReference>
<proteinExistence type="inferred from homology"/>
<dbReference type="EMBL" id="CP001720">
    <property type="protein sequence ID" value="ACV61871.1"/>
    <property type="molecule type" value="Genomic_DNA"/>
</dbReference>
<dbReference type="GO" id="GO:0005737">
    <property type="term" value="C:cytoplasm"/>
    <property type="evidence" value="ECO:0007669"/>
    <property type="project" value="UniProtKB-SubCell"/>
</dbReference>
<feature type="domain" description="UspA" evidence="3">
    <location>
        <begin position="1"/>
        <end position="140"/>
    </location>
</feature>
<dbReference type="Proteomes" id="UP000002217">
    <property type="component" value="Chromosome"/>
</dbReference>
<dbReference type="Pfam" id="PF00582">
    <property type="entry name" value="Usp"/>
    <property type="match status" value="1"/>
</dbReference>
<reference evidence="4 5" key="1">
    <citation type="journal article" date="2009" name="Stand. Genomic Sci.">
        <title>Complete genome sequence of Desulfotomaculum acetoxidans type strain (5575).</title>
        <authorList>
            <person name="Spring S."/>
            <person name="Lapidus A."/>
            <person name="Schroder M."/>
            <person name="Gleim D."/>
            <person name="Sims D."/>
            <person name="Meincke L."/>
            <person name="Glavina Del Rio T."/>
            <person name="Tice H."/>
            <person name="Copeland A."/>
            <person name="Cheng J.F."/>
            <person name="Lucas S."/>
            <person name="Chen F."/>
            <person name="Nolan M."/>
            <person name="Bruce D."/>
            <person name="Goodwin L."/>
            <person name="Pitluck S."/>
            <person name="Ivanova N."/>
            <person name="Mavromatis K."/>
            <person name="Mikhailova N."/>
            <person name="Pati A."/>
            <person name="Chen A."/>
            <person name="Palaniappan K."/>
            <person name="Land M."/>
            <person name="Hauser L."/>
            <person name="Chang Y.J."/>
            <person name="Jeffries C.D."/>
            <person name="Chain P."/>
            <person name="Saunders E."/>
            <person name="Brettin T."/>
            <person name="Detter J.C."/>
            <person name="Goker M."/>
            <person name="Bristow J."/>
            <person name="Eisen J.A."/>
            <person name="Markowitz V."/>
            <person name="Hugenholtz P."/>
            <person name="Kyrpides N.C."/>
            <person name="Klenk H.P."/>
            <person name="Han C."/>
        </authorList>
    </citation>
    <scope>NUCLEOTIDE SEQUENCE [LARGE SCALE GENOMIC DNA]</scope>
    <source>
        <strain evidence="5">ATCC 49208 / DSM 771 / VKM B-1644</strain>
    </source>
</reference>
<dbReference type="PANTHER" id="PTHR46268:SF6">
    <property type="entry name" value="UNIVERSAL STRESS PROTEIN UP12"/>
    <property type="match status" value="1"/>
</dbReference>
<name>C8W3A4_DESAS</name>
<dbReference type="OrthoDB" id="9794782at2"/>
<dbReference type="InterPro" id="IPR006015">
    <property type="entry name" value="Universal_stress_UspA"/>
</dbReference>
<evidence type="ECO:0000256" key="1">
    <source>
        <dbReference type="ARBA" id="ARBA00008791"/>
    </source>
</evidence>
<dbReference type="Gene3D" id="3.40.50.620">
    <property type="entry name" value="HUPs"/>
    <property type="match status" value="1"/>
</dbReference>
<keyword evidence="2" id="KW-0963">Cytoplasm</keyword>
<dbReference type="PANTHER" id="PTHR46268">
    <property type="entry name" value="STRESS RESPONSE PROTEIN NHAX"/>
    <property type="match status" value="1"/>
</dbReference>
<dbReference type="InterPro" id="IPR014729">
    <property type="entry name" value="Rossmann-like_a/b/a_fold"/>
</dbReference>
<comment type="subcellular location">
    <subcellularLocation>
        <location evidence="2">Cytoplasm</location>
    </subcellularLocation>
</comment>
<dbReference type="InterPro" id="IPR006016">
    <property type="entry name" value="UspA"/>
</dbReference>
<dbReference type="KEGG" id="dae:Dtox_0982"/>
<keyword evidence="5" id="KW-1185">Reference proteome</keyword>
<comment type="similarity">
    <text evidence="1 2">Belongs to the universal stress protein A family.</text>
</comment>
<dbReference type="HOGENOM" id="CLU_049301_16_2_9"/>
<dbReference type="AlphaFoldDB" id="C8W3A4"/>
<accession>C8W3A4</accession>
<evidence type="ECO:0000313" key="4">
    <source>
        <dbReference type="EMBL" id="ACV61871.1"/>
    </source>
</evidence>
<sequence length="140" mass="15389">MYKKILVPVDGSEQAAKAALQAAEIASAMGAEITLFHVVVPLTVIDTPSDIKELFMRENQQQGQRILEQARKRIDSYNLTVKTETASGHQAHEICKKAKDNNYDLVVIGSRGLGEIKSFLMGSVSKQVVQHADCPVLIVR</sequence>
<evidence type="ECO:0000259" key="3">
    <source>
        <dbReference type="Pfam" id="PF00582"/>
    </source>
</evidence>
<evidence type="ECO:0000313" key="5">
    <source>
        <dbReference type="Proteomes" id="UP000002217"/>
    </source>
</evidence>